<dbReference type="Proteomes" id="UP000828390">
    <property type="component" value="Unassembled WGS sequence"/>
</dbReference>
<reference evidence="1" key="1">
    <citation type="journal article" date="2019" name="bioRxiv">
        <title>The Genome of the Zebra Mussel, Dreissena polymorpha: A Resource for Invasive Species Research.</title>
        <authorList>
            <person name="McCartney M.A."/>
            <person name="Auch B."/>
            <person name="Kono T."/>
            <person name="Mallez S."/>
            <person name="Zhang Y."/>
            <person name="Obille A."/>
            <person name="Becker A."/>
            <person name="Abrahante J.E."/>
            <person name="Garbe J."/>
            <person name="Badalamenti J.P."/>
            <person name="Herman A."/>
            <person name="Mangelson H."/>
            <person name="Liachko I."/>
            <person name="Sullivan S."/>
            <person name="Sone E.D."/>
            <person name="Koren S."/>
            <person name="Silverstein K.A.T."/>
            <person name="Beckman K.B."/>
            <person name="Gohl D.M."/>
        </authorList>
    </citation>
    <scope>NUCLEOTIDE SEQUENCE</scope>
    <source>
        <strain evidence="1">Duluth1</strain>
        <tissue evidence="1">Whole animal</tissue>
    </source>
</reference>
<evidence type="ECO:0000313" key="2">
    <source>
        <dbReference type="Proteomes" id="UP000828390"/>
    </source>
</evidence>
<evidence type="ECO:0000313" key="1">
    <source>
        <dbReference type="EMBL" id="KAH3707192.1"/>
    </source>
</evidence>
<proteinExistence type="predicted"/>
<protein>
    <submittedName>
        <fullName evidence="1">Uncharacterized protein</fullName>
    </submittedName>
</protein>
<gene>
    <name evidence="1" type="ORF">DPMN_066589</name>
</gene>
<accession>A0A9D4BT05</accession>
<name>A0A9D4BT05_DREPO</name>
<reference evidence="1" key="2">
    <citation type="submission" date="2020-11" db="EMBL/GenBank/DDBJ databases">
        <authorList>
            <person name="McCartney M.A."/>
            <person name="Auch B."/>
            <person name="Kono T."/>
            <person name="Mallez S."/>
            <person name="Becker A."/>
            <person name="Gohl D.M."/>
            <person name="Silverstein K.A.T."/>
            <person name="Koren S."/>
            <person name="Bechman K.B."/>
            <person name="Herman A."/>
            <person name="Abrahante J.E."/>
            <person name="Garbe J."/>
        </authorList>
    </citation>
    <scope>NUCLEOTIDE SEQUENCE</scope>
    <source>
        <strain evidence="1">Duluth1</strain>
        <tissue evidence="1">Whole animal</tissue>
    </source>
</reference>
<keyword evidence="2" id="KW-1185">Reference proteome</keyword>
<organism evidence="1 2">
    <name type="scientific">Dreissena polymorpha</name>
    <name type="common">Zebra mussel</name>
    <name type="synonym">Mytilus polymorpha</name>
    <dbReference type="NCBI Taxonomy" id="45954"/>
    <lineage>
        <taxon>Eukaryota</taxon>
        <taxon>Metazoa</taxon>
        <taxon>Spiralia</taxon>
        <taxon>Lophotrochozoa</taxon>
        <taxon>Mollusca</taxon>
        <taxon>Bivalvia</taxon>
        <taxon>Autobranchia</taxon>
        <taxon>Heteroconchia</taxon>
        <taxon>Euheterodonta</taxon>
        <taxon>Imparidentia</taxon>
        <taxon>Neoheterodontei</taxon>
        <taxon>Myida</taxon>
        <taxon>Dreissenoidea</taxon>
        <taxon>Dreissenidae</taxon>
        <taxon>Dreissena</taxon>
    </lineage>
</organism>
<comment type="caution">
    <text evidence="1">The sequence shown here is derived from an EMBL/GenBank/DDBJ whole genome shotgun (WGS) entry which is preliminary data.</text>
</comment>
<dbReference type="AlphaFoldDB" id="A0A9D4BT05"/>
<sequence length="123" mass="13925">MKKLSVRRVALQYSILYQTLRDRISGRVDPNKFLKETIFTHDEKLGLVENAENYARLGYGLRNTAMQKLGGELAHHLGKRDSEKNTKQLLAVWIPLTVGIKDLYLQTISAGVQQGKILNTRGC</sequence>
<dbReference type="EMBL" id="JAIWYP010000014">
    <property type="protein sequence ID" value="KAH3707192.1"/>
    <property type="molecule type" value="Genomic_DNA"/>
</dbReference>